<organism evidence="2 3">
    <name type="scientific">Schizopora paradoxa</name>
    <dbReference type="NCBI Taxonomy" id="27342"/>
    <lineage>
        <taxon>Eukaryota</taxon>
        <taxon>Fungi</taxon>
        <taxon>Dikarya</taxon>
        <taxon>Basidiomycota</taxon>
        <taxon>Agaricomycotina</taxon>
        <taxon>Agaricomycetes</taxon>
        <taxon>Hymenochaetales</taxon>
        <taxon>Schizoporaceae</taxon>
        <taxon>Schizopora</taxon>
    </lineage>
</organism>
<keyword evidence="3" id="KW-1185">Reference proteome</keyword>
<sequence length="454" mass="52118">MEKSMEAGLRMKERQLVETEWIRVNIKDVPGFRRRSSIPPENPTMQQYVNTSRLPRSRDTNRRDSGGSFTPLYSAKYPPIHLAELIREQAASRYTLSGLLSAHEDTVFDSELYPMPLYDQYVNDLCLGLVEHLKSESKDTFLDALESILDLTAAYPYLRTLFQNTGAGPALNYQTRKGKALDERTHFLLAQAFKAVYPSGLHGTSSRIHYFHTSQGNFDDPNFRKNLQKLLHRCQTLDTTPESAALGARYLRYIILDQRQMKTSLWRGVKRTPDAASRAIMDLLDYELANLVPCVRSGDVFANELDALFEATLSLMQIQLTLTHDVPTSLVEAVLRRNDLHSLFPKSAPLALSIRKRLRSINPQRLMKRHKSLQSGFGHRHRGLDHGDTQCRLHPAPRDESYCLVISEPSYEYDDPHNRRWMPDRDRYTEFATPPSLVIRILPTHDTPIRSRTL</sequence>
<accession>A0A0H2RI24</accession>
<reference evidence="2 3" key="1">
    <citation type="submission" date="2015-04" db="EMBL/GenBank/DDBJ databases">
        <title>Complete genome sequence of Schizopora paradoxa KUC8140, a cosmopolitan wood degrader in East Asia.</title>
        <authorList>
            <consortium name="DOE Joint Genome Institute"/>
            <person name="Min B."/>
            <person name="Park H."/>
            <person name="Jang Y."/>
            <person name="Kim J.-J."/>
            <person name="Kim K.H."/>
            <person name="Pangilinan J."/>
            <person name="Lipzen A."/>
            <person name="Riley R."/>
            <person name="Grigoriev I.V."/>
            <person name="Spatafora J.W."/>
            <person name="Choi I.-G."/>
        </authorList>
    </citation>
    <scope>NUCLEOTIDE SEQUENCE [LARGE SCALE GENOMIC DNA]</scope>
    <source>
        <strain evidence="2 3">KUC8140</strain>
    </source>
</reference>
<name>A0A0H2RI24_9AGAM</name>
<evidence type="ECO:0000256" key="1">
    <source>
        <dbReference type="SAM" id="MobiDB-lite"/>
    </source>
</evidence>
<feature type="compositionally biased region" description="Polar residues" evidence="1">
    <location>
        <begin position="43"/>
        <end position="54"/>
    </location>
</feature>
<evidence type="ECO:0000313" key="2">
    <source>
        <dbReference type="EMBL" id="KLO11292.1"/>
    </source>
</evidence>
<dbReference type="InParanoid" id="A0A0H2RI24"/>
<evidence type="ECO:0000313" key="3">
    <source>
        <dbReference type="Proteomes" id="UP000053477"/>
    </source>
</evidence>
<feature type="compositionally biased region" description="Basic and acidic residues" evidence="1">
    <location>
        <begin position="56"/>
        <end position="65"/>
    </location>
</feature>
<proteinExistence type="predicted"/>
<dbReference type="Proteomes" id="UP000053477">
    <property type="component" value="Unassembled WGS sequence"/>
</dbReference>
<gene>
    <name evidence="2" type="ORF">SCHPADRAFT_479573</name>
</gene>
<dbReference type="EMBL" id="KQ086004">
    <property type="protein sequence ID" value="KLO11292.1"/>
    <property type="molecule type" value="Genomic_DNA"/>
</dbReference>
<dbReference type="AlphaFoldDB" id="A0A0H2RI24"/>
<feature type="region of interest" description="Disordered" evidence="1">
    <location>
        <begin position="32"/>
        <end position="70"/>
    </location>
</feature>
<protein>
    <submittedName>
        <fullName evidence="2">Uncharacterized protein</fullName>
    </submittedName>
</protein>